<organism evidence="8 9">
    <name type="scientific">Phyllotreta striolata</name>
    <name type="common">Striped flea beetle</name>
    <name type="synonym">Crioceris striolata</name>
    <dbReference type="NCBI Taxonomy" id="444603"/>
    <lineage>
        <taxon>Eukaryota</taxon>
        <taxon>Metazoa</taxon>
        <taxon>Ecdysozoa</taxon>
        <taxon>Arthropoda</taxon>
        <taxon>Hexapoda</taxon>
        <taxon>Insecta</taxon>
        <taxon>Pterygota</taxon>
        <taxon>Neoptera</taxon>
        <taxon>Endopterygota</taxon>
        <taxon>Coleoptera</taxon>
        <taxon>Polyphaga</taxon>
        <taxon>Cucujiformia</taxon>
        <taxon>Chrysomeloidea</taxon>
        <taxon>Chrysomelidae</taxon>
        <taxon>Galerucinae</taxon>
        <taxon>Alticini</taxon>
        <taxon>Phyllotreta</taxon>
    </lineage>
</organism>
<proteinExistence type="predicted"/>
<comment type="subcellular location">
    <subcellularLocation>
        <location evidence="1">Membrane</location>
        <topology evidence="1">Lipid-anchor</topology>
        <topology evidence="1">GPI-anchor</topology>
    </subcellularLocation>
</comment>
<evidence type="ECO:0000256" key="2">
    <source>
        <dbReference type="ARBA" id="ARBA00022622"/>
    </source>
</evidence>
<keyword evidence="4" id="KW-0732">Signal</keyword>
<dbReference type="GO" id="GO:0098552">
    <property type="term" value="C:side of membrane"/>
    <property type="evidence" value="ECO:0007669"/>
    <property type="project" value="UniProtKB-KW"/>
</dbReference>
<sequence length="201" mass="22143">QSDNINHNKNIPHLNSIATLSVDVFYITIDNNQRKMNNYYCKFIFCTIFLYNFVSSSPSVSLGVTSCFSCKDNCNDPFDPSDASIQHCETGVYQKGGNKTNHSFLLDTSFLILSNKSSGYVCGKFIMESSTSGKITTQRRCMAKNYIGTTPCGLVETLANSTQMKLLSCSICDLELCNSAIGWNSLTSWAILAPAIVALFL</sequence>
<accession>A0A9N9XQW1</accession>
<dbReference type="AlphaFoldDB" id="A0A9N9XQW1"/>
<dbReference type="Proteomes" id="UP001153712">
    <property type="component" value="Chromosome 5"/>
</dbReference>
<dbReference type="InterPro" id="IPR050975">
    <property type="entry name" value="Sleep_regulator"/>
</dbReference>
<reference evidence="8" key="1">
    <citation type="submission" date="2022-01" db="EMBL/GenBank/DDBJ databases">
        <authorList>
            <person name="King R."/>
        </authorList>
    </citation>
    <scope>NUCLEOTIDE SEQUENCE</scope>
</reference>
<protein>
    <submittedName>
        <fullName evidence="8">Uncharacterized protein</fullName>
    </submittedName>
</protein>
<evidence type="ECO:0000256" key="1">
    <source>
        <dbReference type="ARBA" id="ARBA00004589"/>
    </source>
</evidence>
<name>A0A9N9XQW1_PHYSR</name>
<evidence type="ECO:0000256" key="4">
    <source>
        <dbReference type="ARBA" id="ARBA00022729"/>
    </source>
</evidence>
<keyword evidence="7" id="KW-0449">Lipoprotein</keyword>
<evidence type="ECO:0000313" key="8">
    <source>
        <dbReference type="EMBL" id="CAG9862461.1"/>
    </source>
</evidence>
<evidence type="ECO:0000256" key="3">
    <source>
        <dbReference type="ARBA" id="ARBA00022692"/>
    </source>
</evidence>
<feature type="non-terminal residue" evidence="8">
    <location>
        <position position="1"/>
    </location>
</feature>
<keyword evidence="6" id="KW-0472">Membrane</keyword>
<evidence type="ECO:0000256" key="7">
    <source>
        <dbReference type="ARBA" id="ARBA00023288"/>
    </source>
</evidence>
<gene>
    <name evidence="8" type="ORF">PHYEVI_LOCUS8775</name>
</gene>
<evidence type="ECO:0000256" key="6">
    <source>
        <dbReference type="ARBA" id="ARBA00023136"/>
    </source>
</evidence>
<keyword evidence="9" id="KW-1185">Reference proteome</keyword>
<dbReference type="EMBL" id="OU900098">
    <property type="protein sequence ID" value="CAG9862461.1"/>
    <property type="molecule type" value="Genomic_DNA"/>
</dbReference>
<keyword evidence="2" id="KW-0325">Glycoprotein</keyword>
<keyword evidence="2" id="KW-0336">GPI-anchor</keyword>
<dbReference type="PANTHER" id="PTHR33562:SF20">
    <property type="entry name" value="PROTEIN QUIVER"/>
    <property type="match status" value="1"/>
</dbReference>
<evidence type="ECO:0000256" key="5">
    <source>
        <dbReference type="ARBA" id="ARBA00022989"/>
    </source>
</evidence>
<keyword evidence="3" id="KW-0812">Transmembrane</keyword>
<evidence type="ECO:0000313" key="9">
    <source>
        <dbReference type="Proteomes" id="UP001153712"/>
    </source>
</evidence>
<dbReference type="PANTHER" id="PTHR33562">
    <property type="entry name" value="ATILLA, ISOFORM B-RELATED-RELATED"/>
    <property type="match status" value="1"/>
</dbReference>
<keyword evidence="5" id="KW-1133">Transmembrane helix</keyword>